<dbReference type="STRING" id="98765.A0A2R6NK41"/>
<dbReference type="AlphaFoldDB" id="A0A2R6NK41"/>
<comment type="similarity">
    <text evidence="1">Belongs to the ustYa family.</text>
</comment>
<organism evidence="2 3">
    <name type="scientific">Hermanssonia centrifuga</name>
    <dbReference type="NCBI Taxonomy" id="98765"/>
    <lineage>
        <taxon>Eukaryota</taxon>
        <taxon>Fungi</taxon>
        <taxon>Dikarya</taxon>
        <taxon>Basidiomycota</taxon>
        <taxon>Agaricomycotina</taxon>
        <taxon>Agaricomycetes</taxon>
        <taxon>Polyporales</taxon>
        <taxon>Meruliaceae</taxon>
        <taxon>Hermanssonia</taxon>
    </lineage>
</organism>
<evidence type="ECO:0000256" key="1">
    <source>
        <dbReference type="ARBA" id="ARBA00035112"/>
    </source>
</evidence>
<proteinExistence type="inferred from homology"/>
<dbReference type="Proteomes" id="UP000186601">
    <property type="component" value="Unassembled WGS sequence"/>
</dbReference>
<gene>
    <name evidence="2" type="ORF">PHLCEN_2v11532</name>
</gene>
<dbReference type="GO" id="GO:0043386">
    <property type="term" value="P:mycotoxin biosynthetic process"/>
    <property type="evidence" value="ECO:0007669"/>
    <property type="project" value="InterPro"/>
</dbReference>
<protein>
    <submittedName>
        <fullName evidence="2">Uncharacterized protein</fullName>
    </submittedName>
</protein>
<evidence type="ECO:0000313" key="3">
    <source>
        <dbReference type="Proteomes" id="UP000186601"/>
    </source>
</evidence>
<keyword evidence="3" id="KW-1185">Reference proteome</keyword>
<evidence type="ECO:0000313" key="2">
    <source>
        <dbReference type="EMBL" id="PSR72608.1"/>
    </source>
</evidence>
<dbReference type="InterPro" id="IPR021765">
    <property type="entry name" value="UstYa-like"/>
</dbReference>
<dbReference type="EMBL" id="MLYV02001152">
    <property type="protein sequence ID" value="PSR72608.1"/>
    <property type="molecule type" value="Genomic_DNA"/>
</dbReference>
<dbReference type="OrthoDB" id="3687641at2759"/>
<comment type="caution">
    <text evidence="2">The sequence shown here is derived from an EMBL/GenBank/DDBJ whole genome shotgun (WGS) entry which is preliminary data.</text>
</comment>
<name>A0A2R6NK41_9APHY</name>
<sequence length="207" mass="23705">MAYPSFCFAAATGLDNDVWYVPYNSPEGTTQYSSCVGSASQPEYSYIGNDYPMHFPIAAMEPVAMSLHETAHFSMEVNDMIGNDEWSSIRNATTGLGRVRLGPEHRLFIVSYFHEMHCLLELQHGMLYPGTYPEVWGTPEKVRYCINYLRQMFLCSASDMLEKGDFLASTFEAGTVGDDLVCQDWPVLLGEMQQNYDEYLDWYREWN</sequence>
<dbReference type="Pfam" id="PF11807">
    <property type="entry name" value="UstYa"/>
    <property type="match status" value="1"/>
</dbReference>
<accession>A0A2R6NK41</accession>
<reference evidence="2 3" key="1">
    <citation type="submission" date="2018-02" db="EMBL/GenBank/DDBJ databases">
        <title>Genome sequence of the basidiomycete white-rot fungus Phlebia centrifuga.</title>
        <authorList>
            <person name="Granchi Z."/>
            <person name="Peng M."/>
            <person name="de Vries R.P."/>
            <person name="Hilden K."/>
            <person name="Makela M.R."/>
            <person name="Grigoriev I."/>
            <person name="Riley R."/>
        </authorList>
    </citation>
    <scope>NUCLEOTIDE SEQUENCE [LARGE SCALE GENOMIC DNA]</scope>
    <source>
        <strain evidence="2 3">FBCC195</strain>
    </source>
</reference>